<reference evidence="1" key="2">
    <citation type="submission" date="2023-04" db="EMBL/GenBank/DDBJ databases">
        <authorList>
            <person name="Bruccoleri R.E."/>
            <person name="Oakeley E.J."/>
            <person name="Faust A.-M."/>
            <person name="Dessus-Babus S."/>
            <person name="Altorfer M."/>
            <person name="Burckhardt D."/>
            <person name="Oertli M."/>
            <person name="Naumann U."/>
            <person name="Petersen F."/>
            <person name="Wong J."/>
        </authorList>
    </citation>
    <scope>NUCLEOTIDE SEQUENCE</scope>
    <source>
        <strain evidence="1">GSM-AAB239-AS_SAM_17_03QT</strain>
        <tissue evidence="1">Leaf</tissue>
    </source>
</reference>
<dbReference type="AlphaFoldDB" id="A0AAX6EDK2"/>
<comment type="caution">
    <text evidence="1">The sequence shown here is derived from an EMBL/GenBank/DDBJ whole genome shotgun (WGS) entry which is preliminary data.</text>
</comment>
<gene>
    <name evidence="1" type="ORF">M6B38_193205</name>
</gene>
<protein>
    <recommendedName>
        <fullName evidence="3">NADH dehydrogenase subunit 1</fullName>
    </recommendedName>
</protein>
<accession>A0AAX6EDK2</accession>
<evidence type="ECO:0000313" key="2">
    <source>
        <dbReference type="Proteomes" id="UP001140949"/>
    </source>
</evidence>
<proteinExistence type="predicted"/>
<evidence type="ECO:0000313" key="1">
    <source>
        <dbReference type="EMBL" id="KAJ6802038.1"/>
    </source>
</evidence>
<sequence length="27" mass="3150">MIEGFCSFLSLMFVDKFDLIFGYSLLI</sequence>
<evidence type="ECO:0008006" key="3">
    <source>
        <dbReference type="Google" id="ProtNLM"/>
    </source>
</evidence>
<reference evidence="1" key="1">
    <citation type="journal article" date="2023" name="GigaByte">
        <title>Genome assembly of the bearded iris, Iris pallida Lam.</title>
        <authorList>
            <person name="Bruccoleri R.E."/>
            <person name="Oakeley E.J."/>
            <person name="Faust A.M.E."/>
            <person name="Altorfer M."/>
            <person name="Dessus-Babus S."/>
            <person name="Burckhardt D."/>
            <person name="Oertli M."/>
            <person name="Naumann U."/>
            <person name="Petersen F."/>
            <person name="Wong J."/>
        </authorList>
    </citation>
    <scope>NUCLEOTIDE SEQUENCE</scope>
    <source>
        <strain evidence="1">GSM-AAB239-AS_SAM_17_03QT</strain>
    </source>
</reference>
<organism evidence="1 2">
    <name type="scientific">Iris pallida</name>
    <name type="common">Sweet iris</name>
    <dbReference type="NCBI Taxonomy" id="29817"/>
    <lineage>
        <taxon>Eukaryota</taxon>
        <taxon>Viridiplantae</taxon>
        <taxon>Streptophyta</taxon>
        <taxon>Embryophyta</taxon>
        <taxon>Tracheophyta</taxon>
        <taxon>Spermatophyta</taxon>
        <taxon>Magnoliopsida</taxon>
        <taxon>Liliopsida</taxon>
        <taxon>Asparagales</taxon>
        <taxon>Iridaceae</taxon>
        <taxon>Iridoideae</taxon>
        <taxon>Irideae</taxon>
        <taxon>Iris</taxon>
    </lineage>
</organism>
<dbReference type="EMBL" id="JANAVB010037420">
    <property type="protein sequence ID" value="KAJ6802038.1"/>
    <property type="molecule type" value="Genomic_DNA"/>
</dbReference>
<keyword evidence="2" id="KW-1185">Reference proteome</keyword>
<name>A0AAX6EDK2_IRIPA</name>
<dbReference type="Proteomes" id="UP001140949">
    <property type="component" value="Unassembled WGS sequence"/>
</dbReference>